<name>A0ABS4CJY0_9ENTE</name>
<dbReference type="RefSeq" id="WP_209557708.1">
    <property type="nucleotide sequence ID" value="NZ_JAEDXU010000005.1"/>
</dbReference>
<protein>
    <submittedName>
        <fullName evidence="1">Pentapeptide repeat-containing protein</fullName>
    </submittedName>
</protein>
<evidence type="ECO:0000313" key="2">
    <source>
        <dbReference type="Proteomes" id="UP000673375"/>
    </source>
</evidence>
<gene>
    <name evidence="1" type="ORF">I6N96_11650</name>
</gene>
<proteinExistence type="predicted"/>
<organism evidence="1 2">
    <name type="scientific">Enterococcus larvae</name>
    <dbReference type="NCBI Taxonomy" id="2794352"/>
    <lineage>
        <taxon>Bacteria</taxon>
        <taxon>Bacillati</taxon>
        <taxon>Bacillota</taxon>
        <taxon>Bacilli</taxon>
        <taxon>Lactobacillales</taxon>
        <taxon>Enterococcaceae</taxon>
        <taxon>Enterococcus</taxon>
    </lineage>
</organism>
<dbReference type="Proteomes" id="UP000673375">
    <property type="component" value="Unassembled WGS sequence"/>
</dbReference>
<reference evidence="1 2" key="1">
    <citation type="submission" date="2020-12" db="EMBL/GenBank/DDBJ databases">
        <title>Vagococcus allomyrinae sp. nov. and Enterococcus lavae sp. nov., isolated from the larvae of Allomyrina dichotoma.</title>
        <authorList>
            <person name="Lee S.D."/>
        </authorList>
    </citation>
    <scope>NUCLEOTIDE SEQUENCE [LARGE SCALE GENOMIC DNA]</scope>
    <source>
        <strain evidence="1 2">BWM-S5</strain>
    </source>
</reference>
<dbReference type="InterPro" id="IPR052949">
    <property type="entry name" value="PA_immunity-related"/>
</dbReference>
<dbReference type="EMBL" id="JAEDXU010000005">
    <property type="protein sequence ID" value="MBP1046923.1"/>
    <property type="molecule type" value="Genomic_DNA"/>
</dbReference>
<dbReference type="PANTHER" id="PTHR42999">
    <property type="entry name" value="ANTIBIOTIC RESISTANCE PROTEIN MCBG"/>
    <property type="match status" value="1"/>
</dbReference>
<dbReference type="InterPro" id="IPR001646">
    <property type="entry name" value="5peptide_repeat"/>
</dbReference>
<comment type="caution">
    <text evidence="1">The sequence shown here is derived from an EMBL/GenBank/DDBJ whole genome shotgun (WGS) entry which is preliminary data.</text>
</comment>
<dbReference type="PANTHER" id="PTHR42999:SF1">
    <property type="entry name" value="PENTAPEPTIDE REPEAT-CONTAINING PROTEIN"/>
    <property type="match status" value="1"/>
</dbReference>
<sequence>MKIKKRIMPILPNSLTSEMPVIEDEAMLEALQIENEFVEEADCHHLFIKESCIKKMQMLGSRLSQFECVNVVFENCDFSNSEWIGAGFHQVEFRQCKLTGCNFAEAYLKDCLFSGCILDYASFSMSTMKVVDFEESSLRQAEFSELDWQHLRLKDCQLTQSQWFNTRLKDLDFSENQFDTIALSPESIRGMIVNAEQALTIAETLGIILK</sequence>
<accession>A0ABS4CJY0</accession>
<dbReference type="Gene3D" id="2.160.20.80">
    <property type="entry name" value="E3 ubiquitin-protein ligase SopA"/>
    <property type="match status" value="1"/>
</dbReference>
<dbReference type="SUPFAM" id="SSF141571">
    <property type="entry name" value="Pentapeptide repeat-like"/>
    <property type="match status" value="1"/>
</dbReference>
<evidence type="ECO:0000313" key="1">
    <source>
        <dbReference type="EMBL" id="MBP1046923.1"/>
    </source>
</evidence>
<keyword evidence="2" id="KW-1185">Reference proteome</keyword>
<dbReference type="Pfam" id="PF13599">
    <property type="entry name" value="Pentapeptide_4"/>
    <property type="match status" value="1"/>
</dbReference>